<keyword evidence="3 6" id="KW-0812">Transmembrane</keyword>
<dbReference type="InterPro" id="IPR052159">
    <property type="entry name" value="Competence_DNA_uptake"/>
</dbReference>
<dbReference type="OrthoDB" id="9761531at2"/>
<dbReference type="eggNOG" id="COG2333">
    <property type="taxonomic scope" value="Bacteria"/>
</dbReference>
<dbReference type="SMART" id="SM00849">
    <property type="entry name" value="Lactamase_B"/>
    <property type="match status" value="1"/>
</dbReference>
<feature type="transmembrane region" description="Helical" evidence="6">
    <location>
        <begin position="41"/>
        <end position="61"/>
    </location>
</feature>
<gene>
    <name evidence="8" type="ORF">MAMP_01030</name>
</gene>
<dbReference type="AlphaFoldDB" id="F5T2C6"/>
<protein>
    <submittedName>
        <fullName evidence="8">Putative hydrolase</fullName>
    </submittedName>
</protein>
<feature type="transmembrane region" description="Helical" evidence="6">
    <location>
        <begin position="262"/>
        <end position="283"/>
    </location>
</feature>
<feature type="transmembrane region" description="Helical" evidence="6">
    <location>
        <begin position="313"/>
        <end position="345"/>
    </location>
</feature>
<comment type="caution">
    <text evidence="8">The sequence shown here is derived from an EMBL/GenBank/DDBJ whole genome shotgun (WGS) entry which is preliminary data.</text>
</comment>
<dbReference type="InterPro" id="IPR035681">
    <property type="entry name" value="ComA-like_MBL"/>
</dbReference>
<dbReference type="InterPro" id="IPR025405">
    <property type="entry name" value="DUF4131"/>
</dbReference>
<dbReference type="InterPro" id="IPR036866">
    <property type="entry name" value="RibonucZ/Hydroxyglut_hydro"/>
</dbReference>
<dbReference type="PANTHER" id="PTHR30619:SF1">
    <property type="entry name" value="RECOMBINATION PROTEIN 2"/>
    <property type="match status" value="1"/>
</dbReference>
<evidence type="ECO:0000256" key="1">
    <source>
        <dbReference type="ARBA" id="ARBA00004651"/>
    </source>
</evidence>
<evidence type="ECO:0000259" key="7">
    <source>
        <dbReference type="SMART" id="SM00849"/>
    </source>
</evidence>
<feature type="transmembrane region" description="Helical" evidence="6">
    <location>
        <begin position="450"/>
        <end position="468"/>
    </location>
</feature>
<keyword evidence="8" id="KW-0378">Hydrolase</keyword>
<evidence type="ECO:0000256" key="5">
    <source>
        <dbReference type="ARBA" id="ARBA00023136"/>
    </source>
</evidence>
<feature type="transmembrane region" description="Helical" evidence="6">
    <location>
        <begin position="357"/>
        <end position="377"/>
    </location>
</feature>
<dbReference type="Pfam" id="PF00753">
    <property type="entry name" value="Lactamase_B"/>
    <property type="match status" value="1"/>
</dbReference>
<dbReference type="NCBIfam" id="TIGR00361">
    <property type="entry name" value="ComEC_Rec2"/>
    <property type="match status" value="1"/>
</dbReference>
<keyword evidence="5 6" id="KW-0472">Membrane</keyword>
<dbReference type="InterPro" id="IPR004477">
    <property type="entry name" value="ComEC_N"/>
</dbReference>
<reference evidence="8 9" key="1">
    <citation type="journal article" date="2011" name="J. Bacteriol.">
        <title>Draft genome sequence of Methylophaga aminisulfidivorans MP T.</title>
        <authorList>
            <person name="Han G.H."/>
            <person name="Kim W."/>
            <person name="Chun J."/>
            <person name="Kim S.W."/>
        </authorList>
    </citation>
    <scope>NUCLEOTIDE SEQUENCE [LARGE SCALE GENOMIC DNA]</scope>
    <source>
        <strain evidence="9">MP(T)</strain>
    </source>
</reference>
<dbReference type="Pfam" id="PF13567">
    <property type="entry name" value="DUF4131"/>
    <property type="match status" value="1"/>
</dbReference>
<dbReference type="InterPro" id="IPR004797">
    <property type="entry name" value="Competence_ComEC/Rec2"/>
</dbReference>
<dbReference type="GO" id="GO:0005886">
    <property type="term" value="C:plasma membrane"/>
    <property type="evidence" value="ECO:0007669"/>
    <property type="project" value="UniProtKB-SubCell"/>
</dbReference>
<dbReference type="Gene3D" id="3.60.15.10">
    <property type="entry name" value="Ribonuclease Z/Hydroxyacylglutathione hydrolase-like"/>
    <property type="match status" value="1"/>
</dbReference>
<dbReference type="CDD" id="cd07731">
    <property type="entry name" value="ComA-like_MBL-fold"/>
    <property type="match status" value="1"/>
</dbReference>
<dbReference type="eggNOG" id="COG0658">
    <property type="taxonomic scope" value="Bacteria"/>
</dbReference>
<dbReference type="Proteomes" id="UP000003544">
    <property type="component" value="Unassembled WGS sequence"/>
</dbReference>
<organism evidence="8 9">
    <name type="scientific">Methylophaga aminisulfidivorans MP</name>
    <dbReference type="NCBI Taxonomy" id="1026882"/>
    <lineage>
        <taxon>Bacteria</taxon>
        <taxon>Pseudomonadati</taxon>
        <taxon>Pseudomonadota</taxon>
        <taxon>Gammaproteobacteria</taxon>
        <taxon>Thiotrichales</taxon>
        <taxon>Piscirickettsiaceae</taxon>
        <taxon>Methylophaga</taxon>
    </lineage>
</organism>
<evidence type="ECO:0000256" key="2">
    <source>
        <dbReference type="ARBA" id="ARBA00022475"/>
    </source>
</evidence>
<feature type="transmembrane region" description="Helical" evidence="6">
    <location>
        <begin position="227"/>
        <end position="250"/>
    </location>
</feature>
<evidence type="ECO:0000256" key="3">
    <source>
        <dbReference type="ARBA" id="ARBA00022692"/>
    </source>
</evidence>
<keyword evidence="2" id="KW-1003">Cell membrane</keyword>
<keyword evidence="4 6" id="KW-1133">Transmembrane helix</keyword>
<dbReference type="PANTHER" id="PTHR30619">
    <property type="entry name" value="DNA INTERNALIZATION/COMPETENCE PROTEIN COMEC/REC2"/>
    <property type="match status" value="1"/>
</dbReference>
<dbReference type="GO" id="GO:0016787">
    <property type="term" value="F:hydrolase activity"/>
    <property type="evidence" value="ECO:0007669"/>
    <property type="project" value="UniProtKB-KW"/>
</dbReference>
<dbReference type="SUPFAM" id="SSF56281">
    <property type="entry name" value="Metallo-hydrolase/oxidoreductase"/>
    <property type="match status" value="1"/>
</dbReference>
<dbReference type="RefSeq" id="WP_007146674.1">
    <property type="nucleotide sequence ID" value="NZ_AFIG01000003.1"/>
</dbReference>
<evidence type="ECO:0000256" key="4">
    <source>
        <dbReference type="ARBA" id="ARBA00022989"/>
    </source>
</evidence>
<evidence type="ECO:0000313" key="8">
    <source>
        <dbReference type="EMBL" id="EGL53424.1"/>
    </source>
</evidence>
<dbReference type="Pfam" id="PF03772">
    <property type="entry name" value="Competence"/>
    <property type="match status" value="1"/>
</dbReference>
<feature type="transmembrane region" description="Helical" evidence="6">
    <location>
        <begin position="389"/>
        <end position="410"/>
    </location>
</feature>
<evidence type="ECO:0000256" key="6">
    <source>
        <dbReference type="SAM" id="Phobius"/>
    </source>
</evidence>
<dbReference type="InterPro" id="IPR001279">
    <property type="entry name" value="Metallo-B-lactamas"/>
</dbReference>
<name>F5T2C6_9GAMM</name>
<dbReference type="NCBIfam" id="TIGR00360">
    <property type="entry name" value="ComEC_N-term"/>
    <property type="match status" value="1"/>
</dbReference>
<sequence>MNKTAIAFLLGTLISLYVSYPLVTGSLLLLCLVTFICYRKIWILGFIVGLLWCAYQAQFAIENKLAADTPVKVSQVQGLIASIPDTNSDHIRFDFFPDDPSLPNKIKLSWYFPPEHTPKAGERWQLTVKLKPPFGMMNPGGFDYEKWLFSQGIGATGYVKEAADNQRLAKSKYWQINDWRFQLQQQLRALSPSTTQLPLILGLAIGQRDDISQTQWQVLRQTGTSHLMAISGLHIGLAAGLGFYLISWLWRYIPFNTLRIPAHRIGAVGGLTVAIFYACLAGLSIPTQRALVMISLAMLALFLKRSVYPSHILSLACILVLLINPFALLSAGFWLSFAAVAIILLCFTQRFPAIRLAWLKIHFLMALGLIPLLILFFNDVSLISPIANLIAIPLVSVLVVPLIILAMIVLPMSSSLAAILLYAADFLLNILWHILSFLSDLSFASWTTPVYPWPLLFMLLLAILFVLLPRGHPGKYLALVFLIPVLFYESERPDTGEFYLTVLDVGQGLASVIETKHHTLIFDTGPRYSESFNTGEAVVVPFLRYRAIDHIDTLLISHGDNDHIGGLQGVINNIAVDKVMVSQSITNIDTRLCKAGQHWQWDEVKFTVLQPFPAQAGSENERSCVLLVRGKNLSALLPGDIEKQSEQLLVQHYGKALKSDILLVPHHGSRTSSSQPFIDAVSPKYAVFSVGFRNRYGFPVKDIVQRYTTVESEILRTDWNGAILFRNADAPILWRQHEEQLWTSKATE</sequence>
<feature type="transmembrane region" description="Helical" evidence="6">
    <location>
        <begin position="417"/>
        <end position="438"/>
    </location>
</feature>
<keyword evidence="9" id="KW-1185">Reference proteome</keyword>
<dbReference type="STRING" id="1026882.MAMP_01030"/>
<feature type="transmembrane region" description="Helical" evidence="6">
    <location>
        <begin position="7"/>
        <end position="35"/>
    </location>
</feature>
<proteinExistence type="predicted"/>
<accession>F5T2C6</accession>
<comment type="subcellular location">
    <subcellularLocation>
        <location evidence="1">Cell membrane</location>
        <topology evidence="1">Multi-pass membrane protein</topology>
    </subcellularLocation>
</comment>
<dbReference type="GO" id="GO:0030420">
    <property type="term" value="P:establishment of competence for transformation"/>
    <property type="evidence" value="ECO:0007669"/>
    <property type="project" value="InterPro"/>
</dbReference>
<feature type="domain" description="Metallo-beta-lactamase" evidence="7">
    <location>
        <begin position="507"/>
        <end position="692"/>
    </location>
</feature>
<dbReference type="EMBL" id="AFIG01000003">
    <property type="protein sequence ID" value="EGL53424.1"/>
    <property type="molecule type" value="Genomic_DNA"/>
</dbReference>
<evidence type="ECO:0000313" key="9">
    <source>
        <dbReference type="Proteomes" id="UP000003544"/>
    </source>
</evidence>